<dbReference type="InterPro" id="IPR018247">
    <property type="entry name" value="EF_Hand_1_Ca_BS"/>
</dbReference>
<dbReference type="InterPro" id="IPR022441">
    <property type="entry name" value="Para_beta_helix_rpt-2"/>
</dbReference>
<dbReference type="InterPro" id="IPR059226">
    <property type="entry name" value="Choice_anch_Q_dom"/>
</dbReference>
<dbReference type="NCBIfam" id="NF041518">
    <property type="entry name" value="choice_anch_Q"/>
    <property type="match status" value="1"/>
</dbReference>
<gene>
    <name evidence="3" type="ORF">COZ13_09490</name>
</gene>
<dbReference type="InterPro" id="IPR006626">
    <property type="entry name" value="PbH1"/>
</dbReference>
<dbReference type="InterPro" id="IPR013784">
    <property type="entry name" value="Carb-bd-like_fold"/>
</dbReference>
<dbReference type="NCBIfam" id="TIGR03804">
    <property type="entry name" value="para_beta_helix"/>
    <property type="match status" value="1"/>
</dbReference>
<dbReference type="Proteomes" id="UP000231028">
    <property type="component" value="Unassembled WGS sequence"/>
</dbReference>
<evidence type="ECO:0000313" key="3">
    <source>
        <dbReference type="EMBL" id="PIY18647.1"/>
    </source>
</evidence>
<dbReference type="EMBL" id="PFKI01000277">
    <property type="protein sequence ID" value="PIY18647.1"/>
    <property type="molecule type" value="Genomic_DNA"/>
</dbReference>
<accession>A0A2M7NZ56</accession>
<dbReference type="SUPFAM" id="SSF49452">
    <property type="entry name" value="Starch-binding domain-like"/>
    <property type="match status" value="1"/>
</dbReference>
<organism evidence="3 4">
    <name type="scientific">Candidatus Desantisbacteria bacterium CG_4_10_14_3_um_filter_40_18</name>
    <dbReference type="NCBI Taxonomy" id="1974544"/>
    <lineage>
        <taxon>Bacteria</taxon>
        <taxon>Candidatus Desantisiibacteriota</taxon>
    </lineage>
</organism>
<dbReference type="Gene3D" id="2.60.40.4070">
    <property type="match status" value="1"/>
</dbReference>
<dbReference type="Pfam" id="PF13585">
    <property type="entry name" value="CHU_C"/>
    <property type="match status" value="1"/>
</dbReference>
<dbReference type="GO" id="GO:0030246">
    <property type="term" value="F:carbohydrate binding"/>
    <property type="evidence" value="ECO:0007669"/>
    <property type="project" value="InterPro"/>
</dbReference>
<dbReference type="InterPro" id="IPR039448">
    <property type="entry name" value="Beta_helix"/>
</dbReference>
<feature type="domain" description="Right handed beta helix" evidence="2">
    <location>
        <begin position="706"/>
        <end position="831"/>
    </location>
</feature>
<dbReference type="PROSITE" id="PS00018">
    <property type="entry name" value="EF_HAND_1"/>
    <property type="match status" value="1"/>
</dbReference>
<dbReference type="InterPro" id="IPR012334">
    <property type="entry name" value="Pectin_lyas_fold"/>
</dbReference>
<dbReference type="Gene3D" id="2.160.20.10">
    <property type="entry name" value="Single-stranded right-handed beta-helix, Pectin lyase-like"/>
    <property type="match status" value="1"/>
</dbReference>
<protein>
    <recommendedName>
        <fullName evidence="1">Probable pectate lyase C</fullName>
    </recommendedName>
</protein>
<dbReference type="Gene3D" id="2.60.40.1120">
    <property type="entry name" value="Carboxypeptidase-like, regulatory domain"/>
    <property type="match status" value="3"/>
</dbReference>
<dbReference type="SUPFAM" id="SSF51126">
    <property type="entry name" value="Pectin lyase-like"/>
    <property type="match status" value="1"/>
</dbReference>
<dbReference type="SUPFAM" id="SSF49464">
    <property type="entry name" value="Carboxypeptidase regulatory domain-like"/>
    <property type="match status" value="2"/>
</dbReference>
<proteinExistence type="predicted"/>
<feature type="non-terminal residue" evidence="3">
    <location>
        <position position="1"/>
    </location>
</feature>
<evidence type="ECO:0000313" key="4">
    <source>
        <dbReference type="Proteomes" id="UP000231028"/>
    </source>
</evidence>
<dbReference type="Pfam" id="PF13620">
    <property type="entry name" value="CarboxypepD_reg"/>
    <property type="match status" value="2"/>
</dbReference>
<evidence type="ECO:0000259" key="2">
    <source>
        <dbReference type="Pfam" id="PF13229"/>
    </source>
</evidence>
<comment type="caution">
    <text evidence="3">The sequence shown here is derived from an EMBL/GenBank/DDBJ whole genome shotgun (WGS) entry which is preliminary data.</text>
</comment>
<evidence type="ECO:0000256" key="1">
    <source>
        <dbReference type="ARBA" id="ARBA00016512"/>
    </source>
</evidence>
<name>A0A2M7NZ56_9BACT</name>
<dbReference type="InterPro" id="IPR011050">
    <property type="entry name" value="Pectin_lyase_fold/virulence"/>
</dbReference>
<dbReference type="SMART" id="SM00710">
    <property type="entry name" value="PbH1"/>
    <property type="match status" value="4"/>
</dbReference>
<sequence>DHLPATIPDETVDIDGSCVERTFSKLANGTWSFHLRAKDYAGNWSGTATHYTIQIKRAAPLVPQWLKINNTDALTLSCERGASYTLTCNSSLPGSRVNFLMYYDKGMSGVLDSGDEVIDSFFIEDNSLVDEDATPSKIQITRLVPEGYTGTLTIQTIDANNDSSAFCLMGLPQRVLPQFISGRVSGNNSQNSMVYIESMENMEKVKTAVDNNGKYKAYLPPGRYRISVEVASFLFNQDFLEKEVTLLPDHPISNVDFEVIINSEVSLITGRVTDDTGKGIVGAAVYSPVYKQWVYTDANGDYTLYVTAGGIYSIYVDAFGYSDGTEYNIAAGSTVNFILTSCTATITGTVTDKQGNGILGAEVNWTATTNRFGHYCLYVSKDAINYSVSAKGIDSAISKTKANAGAANVNIQLLYHNAAISGRAYEPDGVIPLGGAKVYANFWSDTLRDMTVAYTKPDGNYELRVLDGCKYQISIQKDGYSPSPSKSDILSPASGVDITIGKRLPGRVTGVVRDIPHDTIWDWFTNESLYINPLSGVLIEVIKDTVTIATANTNEYGSYTITNLQEGTYTMYISRGGHESAEATITIKADKTSYNDFNMDNNYLFYVDDDVKQYANGSLKYPYNRIQQAVNDCLPSSCTVSVAEGIYNESVSINKELALIGAGATRTTITAAGLSSTNTVTLSAKASISGFKITGATRSWFNGGIGIYCIGSATSSTITNNIISGNSWNGIDCYSSVTITNNIISENNENGIYCSGSSPDIINNTISGNSKDGICCFFSSSPNIYNNIIIKNGITNTDCYGIYNDYSSPIIDYNCIWGNGQDGSNNYFGCSAASHDISTNPQFIGAGNYHLQATSPCINKGTNTVANLPETGMDGNPRILQTTVDMGAYESFYPGTITGNISYSGTRTGIMHCLVTDSPEIGNGKFFNSNNITVNEPGSFRYEMSVEHIGTCYLICWFDTDGNNDVSSGDVVGVYGSLSSAYLSDTMPVFVGSLTPINIKAGVIIPDININLAHEIFPLRFKVVTQHNNIETAGAGFGVALSIVDNYNNPIGSPTGAISISCSCNATNSLDEFSPIRPVDKTITFTNGNAFLGTFTLFDTREKPCITVHSDTISGTSSPITVNPLSVVTLRFSVPGTVTAGNAFLLGTITTHDMFGNIATYTGNKTLTYSGPGKSPTNISPSYTKTVYFNQGVSTTMLQTTLTKVETVQLRVTDGSISGTSTPVTVTRGLPERLDITSATHTITAGAVVNYTAMACDTVGNTWTVTDDTVFSSDDPLGTVSGSIYTAGKAGTWTVTGRYGSLSATATVVVTHGMAARIVIEPATHTITAGATVTYTAMAYDTAGNTWTVTADTVFSSDDPWGTVSDNVYTAGKVGTWTVIGNYGSLSVATAVVVMRGMALRVTIEPATHTIMAGVAISYTAMARDTAGNTWTVTTGTVFGSDDPWGTVSGSVYIAGKAGTWTVIGRYTDLIIGTTTIVVTHGMAAKAVINPIFHNKWYKDEPGTITISVCDKNGNLVATTTTFQLEPSDMLIPNKVTLIKGMATITIRVSMMGPVAIIASKGDVCGSISLNLLMRREKQTVGTFSTNNGLETMVVIPENTLSVDYYVTIGTTTVKMHNEIEVAGNRLLARQKILPDTMREFNLKGESDSITLPETSRVTIIIPYTDIGNENVRETTIWIYRLVYGKWERVEGEQIQDFAKNCVSVQVNAFSVFALIGETYPSDFSQLLVFPNPCKPGMSEKVNFHGLQDNVSISIYNLAGELAWEKSGITGGSTSWYGRNDDNAPVASGTYIYVITDANGNKKTGKVAVIW</sequence>
<dbReference type="NCBIfam" id="TIGR04183">
    <property type="entry name" value="Por_Secre_tail"/>
    <property type="match status" value="1"/>
</dbReference>
<dbReference type="InterPro" id="IPR026444">
    <property type="entry name" value="Secre_tail"/>
</dbReference>
<dbReference type="Pfam" id="PF13229">
    <property type="entry name" value="Beta_helix"/>
    <property type="match status" value="1"/>
</dbReference>
<dbReference type="InterPro" id="IPR008969">
    <property type="entry name" value="CarboxyPept-like_regulatory"/>
</dbReference>
<dbReference type="Gene3D" id="2.60.40.1080">
    <property type="match status" value="2"/>
</dbReference>
<reference evidence="4" key="1">
    <citation type="submission" date="2017-09" db="EMBL/GenBank/DDBJ databases">
        <title>Depth-based differentiation of microbial function through sediment-hosted aquifers and enrichment of novel symbionts in the deep terrestrial subsurface.</title>
        <authorList>
            <person name="Probst A.J."/>
            <person name="Ladd B."/>
            <person name="Jarett J.K."/>
            <person name="Geller-Mcgrath D.E."/>
            <person name="Sieber C.M.K."/>
            <person name="Emerson J.B."/>
            <person name="Anantharaman K."/>
            <person name="Thomas B.C."/>
            <person name="Malmstrom R."/>
            <person name="Stieglmeier M."/>
            <person name="Klingl A."/>
            <person name="Woyke T."/>
            <person name="Ryan C.M."/>
            <person name="Banfield J.F."/>
        </authorList>
    </citation>
    <scope>NUCLEOTIDE SEQUENCE [LARGE SCALE GENOMIC DNA]</scope>
</reference>